<dbReference type="EMBL" id="JAAXPE010000007">
    <property type="protein sequence ID" value="NKY85936.1"/>
    <property type="molecule type" value="Genomic_DNA"/>
</dbReference>
<feature type="compositionally biased region" description="Basic and acidic residues" evidence="1">
    <location>
        <begin position="20"/>
        <end position="46"/>
    </location>
</feature>
<feature type="compositionally biased region" description="Basic and acidic residues" evidence="1">
    <location>
        <begin position="1"/>
        <end position="10"/>
    </location>
</feature>
<keyword evidence="3" id="KW-1185">Reference proteome</keyword>
<name>A0A7X6LXF1_9NOCA</name>
<gene>
    <name evidence="2" type="ORF">HGA07_09900</name>
</gene>
<protein>
    <submittedName>
        <fullName evidence="2">Uncharacterized protein</fullName>
    </submittedName>
</protein>
<feature type="region of interest" description="Disordered" evidence="1">
    <location>
        <begin position="1"/>
        <end position="62"/>
    </location>
</feature>
<evidence type="ECO:0000256" key="1">
    <source>
        <dbReference type="SAM" id="MobiDB-lite"/>
    </source>
</evidence>
<dbReference type="Proteomes" id="UP000523447">
    <property type="component" value="Unassembled WGS sequence"/>
</dbReference>
<comment type="caution">
    <text evidence="2">The sequence shown here is derived from an EMBL/GenBank/DDBJ whole genome shotgun (WGS) entry which is preliminary data.</text>
</comment>
<sequence length="62" mass="7104">MGIREFIERMTRRRGAGADTSDRRERNRRAAREIASLRRANERSRPWEGNPYGDAGTRGISG</sequence>
<accession>A0A7X6LXF1</accession>
<proteinExistence type="predicted"/>
<organism evidence="2 3">
    <name type="scientific">Nocardia veterana</name>
    <dbReference type="NCBI Taxonomy" id="132249"/>
    <lineage>
        <taxon>Bacteria</taxon>
        <taxon>Bacillati</taxon>
        <taxon>Actinomycetota</taxon>
        <taxon>Actinomycetes</taxon>
        <taxon>Mycobacteriales</taxon>
        <taxon>Nocardiaceae</taxon>
        <taxon>Nocardia</taxon>
    </lineage>
</organism>
<reference evidence="2 3" key="1">
    <citation type="submission" date="2020-04" db="EMBL/GenBank/DDBJ databases">
        <title>MicrobeNet Type strains.</title>
        <authorList>
            <person name="Nicholson A.C."/>
        </authorList>
    </citation>
    <scope>NUCLEOTIDE SEQUENCE [LARGE SCALE GENOMIC DNA]</scope>
    <source>
        <strain evidence="2 3">DSM 44445</strain>
    </source>
</reference>
<evidence type="ECO:0000313" key="2">
    <source>
        <dbReference type="EMBL" id="NKY85936.1"/>
    </source>
</evidence>
<evidence type="ECO:0000313" key="3">
    <source>
        <dbReference type="Proteomes" id="UP000523447"/>
    </source>
</evidence>
<dbReference type="AlphaFoldDB" id="A0A7X6LXF1"/>